<accession>A0A268RC91</accession>
<feature type="non-terminal residue" evidence="6">
    <location>
        <position position="1"/>
    </location>
</feature>
<dbReference type="GO" id="GO:0008972">
    <property type="term" value="F:phosphomethylpyrimidine kinase activity"/>
    <property type="evidence" value="ECO:0007669"/>
    <property type="project" value="UniProtKB-EC"/>
</dbReference>
<dbReference type="Proteomes" id="UP000216133">
    <property type="component" value="Unassembled WGS sequence"/>
</dbReference>
<proteinExistence type="inferred from homology"/>
<dbReference type="GO" id="GO:0005829">
    <property type="term" value="C:cytosol"/>
    <property type="evidence" value="ECO:0007669"/>
    <property type="project" value="TreeGrafter"/>
</dbReference>
<keyword evidence="2" id="KW-0547">Nucleotide-binding</keyword>
<name>A0A268RC91_SHOCL</name>
<dbReference type="PANTHER" id="PTHR20858:SF19">
    <property type="entry name" value="PYRIDOXINE KINASE"/>
    <property type="match status" value="1"/>
</dbReference>
<feature type="non-terminal residue" evidence="6">
    <location>
        <position position="92"/>
    </location>
</feature>
<dbReference type="InterPro" id="IPR013749">
    <property type="entry name" value="PM/HMP-P_kinase-1"/>
</dbReference>
<evidence type="ECO:0000256" key="4">
    <source>
        <dbReference type="ARBA" id="ARBA00022840"/>
    </source>
</evidence>
<keyword evidence="3 6" id="KW-0418">Kinase</keyword>
<dbReference type="InterPro" id="IPR029056">
    <property type="entry name" value="Ribokinase-like"/>
</dbReference>
<dbReference type="AlphaFoldDB" id="A0A268RC91"/>
<comment type="similarity">
    <text evidence="1">Belongs to the ThiD family.</text>
</comment>
<dbReference type="GO" id="GO:0005524">
    <property type="term" value="F:ATP binding"/>
    <property type="evidence" value="ECO:0007669"/>
    <property type="project" value="UniProtKB-KW"/>
</dbReference>
<dbReference type="Pfam" id="PF08543">
    <property type="entry name" value="Phos_pyr_kin"/>
    <property type="match status" value="1"/>
</dbReference>
<gene>
    <name evidence="6" type="ORF">CHH61_23790</name>
</gene>
<dbReference type="EMBL" id="NPBS01000412">
    <property type="protein sequence ID" value="PAF17802.1"/>
    <property type="molecule type" value="Genomic_DNA"/>
</dbReference>
<evidence type="ECO:0000256" key="2">
    <source>
        <dbReference type="ARBA" id="ARBA00022741"/>
    </source>
</evidence>
<keyword evidence="4" id="KW-0067">ATP-binding</keyword>
<dbReference type="EC" id="2.7.4.7" evidence="6"/>
<protein>
    <submittedName>
        <fullName evidence="6">Hydroxymethylpyrimidine/phosphomethylpyrimidine kinase</fullName>
        <ecNumber evidence="6">2.7.4.7</ecNumber>
    </submittedName>
</protein>
<evidence type="ECO:0000313" key="7">
    <source>
        <dbReference type="Proteomes" id="UP000216133"/>
    </source>
</evidence>
<keyword evidence="6" id="KW-0808">Transferase</keyword>
<dbReference type="SUPFAM" id="SSF53613">
    <property type="entry name" value="Ribokinase-like"/>
    <property type="match status" value="1"/>
</dbReference>
<evidence type="ECO:0000256" key="1">
    <source>
        <dbReference type="ARBA" id="ARBA00009879"/>
    </source>
</evidence>
<dbReference type="GO" id="GO:0008902">
    <property type="term" value="F:hydroxymethylpyrimidine kinase activity"/>
    <property type="evidence" value="ECO:0007669"/>
    <property type="project" value="TreeGrafter"/>
</dbReference>
<dbReference type="GO" id="GO:0009228">
    <property type="term" value="P:thiamine biosynthetic process"/>
    <property type="evidence" value="ECO:0007669"/>
    <property type="project" value="TreeGrafter"/>
</dbReference>
<evidence type="ECO:0000313" key="6">
    <source>
        <dbReference type="EMBL" id="PAF17802.1"/>
    </source>
</evidence>
<evidence type="ECO:0000256" key="3">
    <source>
        <dbReference type="ARBA" id="ARBA00022777"/>
    </source>
</evidence>
<dbReference type="RefSeq" id="WP_176471898.1">
    <property type="nucleotide sequence ID" value="NZ_NPBS01000412.1"/>
</dbReference>
<dbReference type="Gene3D" id="3.40.1190.20">
    <property type="match status" value="1"/>
</dbReference>
<comment type="caution">
    <text evidence="6">The sequence shown here is derived from an EMBL/GenBank/DDBJ whole genome shotgun (WGS) entry which is preliminary data.</text>
</comment>
<reference evidence="6 7" key="1">
    <citation type="submission" date="2017-07" db="EMBL/GenBank/DDBJ databases">
        <title>Isolation and whole genome analysis of endospore-forming bacteria from heroin.</title>
        <authorList>
            <person name="Kalinowski J."/>
            <person name="Ahrens B."/>
            <person name="Al-Dilaimi A."/>
            <person name="Winkler A."/>
            <person name="Wibberg D."/>
            <person name="Schleenbecker U."/>
            <person name="Ruckert C."/>
            <person name="Wolfel R."/>
            <person name="Grass G."/>
        </authorList>
    </citation>
    <scope>NUCLEOTIDE SEQUENCE [LARGE SCALE GENOMIC DNA]</scope>
    <source>
        <strain evidence="6 7">7523-2</strain>
    </source>
</reference>
<dbReference type="PANTHER" id="PTHR20858">
    <property type="entry name" value="PHOSPHOMETHYLPYRIMIDINE KINASE"/>
    <property type="match status" value="1"/>
</dbReference>
<feature type="domain" description="Pyridoxamine kinase/Phosphomethylpyrimidine kinase" evidence="5">
    <location>
        <begin position="2"/>
        <end position="92"/>
    </location>
</feature>
<evidence type="ECO:0000259" key="5">
    <source>
        <dbReference type="Pfam" id="PF08543"/>
    </source>
</evidence>
<sequence>EDEVLNPETADALREVMVPLATVVTPNLFEASQLAKTGPIRTIEDMKNAAIKINELGAKYVLIKGGSKLQHENAVDLLFDGKEFKLFENERI</sequence>
<organism evidence="6 7">
    <name type="scientific">Shouchella clausii</name>
    <name type="common">Alkalihalobacillus clausii</name>
    <dbReference type="NCBI Taxonomy" id="79880"/>
    <lineage>
        <taxon>Bacteria</taxon>
        <taxon>Bacillati</taxon>
        <taxon>Bacillota</taxon>
        <taxon>Bacilli</taxon>
        <taxon>Bacillales</taxon>
        <taxon>Bacillaceae</taxon>
        <taxon>Shouchella</taxon>
    </lineage>
</organism>